<dbReference type="Pfam" id="PF00892">
    <property type="entry name" value="EamA"/>
    <property type="match status" value="2"/>
</dbReference>
<feature type="transmembrane region" description="Helical" evidence="1">
    <location>
        <begin position="49"/>
        <end position="67"/>
    </location>
</feature>
<dbReference type="InterPro" id="IPR037185">
    <property type="entry name" value="EmrE-like"/>
</dbReference>
<keyword evidence="1" id="KW-0812">Transmembrane</keyword>
<dbReference type="AlphaFoldDB" id="A0A6J7ENY5"/>
<keyword evidence="1" id="KW-1133">Transmembrane helix</keyword>
<feature type="transmembrane region" description="Helical" evidence="1">
    <location>
        <begin position="19"/>
        <end position="37"/>
    </location>
</feature>
<feature type="transmembrane region" description="Helical" evidence="1">
    <location>
        <begin position="158"/>
        <end position="176"/>
    </location>
</feature>
<accession>A0A6J7ENY5</accession>
<organism evidence="3">
    <name type="scientific">freshwater metagenome</name>
    <dbReference type="NCBI Taxonomy" id="449393"/>
    <lineage>
        <taxon>unclassified sequences</taxon>
        <taxon>metagenomes</taxon>
        <taxon>ecological metagenomes</taxon>
    </lineage>
</organism>
<feature type="transmembrane region" description="Helical" evidence="1">
    <location>
        <begin position="103"/>
        <end position="121"/>
    </location>
</feature>
<name>A0A6J7ENY5_9ZZZZ</name>
<dbReference type="InterPro" id="IPR000620">
    <property type="entry name" value="EamA_dom"/>
</dbReference>
<feature type="transmembrane region" description="Helical" evidence="1">
    <location>
        <begin position="133"/>
        <end position="152"/>
    </location>
</feature>
<evidence type="ECO:0000256" key="1">
    <source>
        <dbReference type="SAM" id="Phobius"/>
    </source>
</evidence>
<dbReference type="GO" id="GO:0016020">
    <property type="term" value="C:membrane"/>
    <property type="evidence" value="ECO:0007669"/>
    <property type="project" value="InterPro"/>
</dbReference>
<evidence type="ECO:0000259" key="2">
    <source>
        <dbReference type="Pfam" id="PF00892"/>
    </source>
</evidence>
<evidence type="ECO:0000313" key="3">
    <source>
        <dbReference type="EMBL" id="CAB4884796.1"/>
    </source>
</evidence>
<dbReference type="EMBL" id="CAFBLP010000052">
    <property type="protein sequence ID" value="CAB4884796.1"/>
    <property type="molecule type" value="Genomic_DNA"/>
</dbReference>
<feature type="transmembrane region" description="Helical" evidence="1">
    <location>
        <begin position="79"/>
        <end position="97"/>
    </location>
</feature>
<feature type="transmembrane region" description="Helical" evidence="1">
    <location>
        <begin position="220"/>
        <end position="240"/>
    </location>
</feature>
<feature type="transmembrane region" description="Helical" evidence="1">
    <location>
        <begin position="275"/>
        <end position="294"/>
    </location>
</feature>
<feature type="transmembrane region" description="Helical" evidence="1">
    <location>
        <begin position="247"/>
        <end position="269"/>
    </location>
</feature>
<keyword evidence="1" id="KW-0472">Membrane</keyword>
<feature type="domain" description="EamA" evidence="2">
    <location>
        <begin position="20"/>
        <end position="147"/>
    </location>
</feature>
<feature type="domain" description="EamA" evidence="2">
    <location>
        <begin position="158"/>
        <end position="290"/>
    </location>
</feature>
<dbReference type="PANTHER" id="PTHR22911">
    <property type="entry name" value="ACYL-MALONYL CONDENSING ENZYME-RELATED"/>
    <property type="match status" value="1"/>
</dbReference>
<sequence>MTLAHETAPTRRAPSNRRVGLVAVIGVVLCFSLGSTLVKRAHTPGVLVAFWRMVTTTIVWNGILWTRGRHIRLANLKQALIPGIFFGLNITCFYAGATHNSVANAELIGSLTPFLVVPIGARFFKEYINVRALFFALVAFGGVAIVLFTAPAKGDASMKGNLLGITAMMLWATYIATTRHFRRDMDVVTFMASITPIAIVTVLPLALINGNMFDVSSTGWRYIALLTVVTGVGAHGLMVFAQKTIPIGTIGIAQVAQPALAAVWSFLIVGETLHGWQLLGMGLVLGGLLSFVLMNQRGPGA</sequence>
<dbReference type="SUPFAM" id="SSF103481">
    <property type="entry name" value="Multidrug resistance efflux transporter EmrE"/>
    <property type="match status" value="2"/>
</dbReference>
<proteinExistence type="predicted"/>
<dbReference type="PANTHER" id="PTHR22911:SF76">
    <property type="entry name" value="EAMA DOMAIN-CONTAINING PROTEIN"/>
    <property type="match status" value="1"/>
</dbReference>
<reference evidence="3" key="1">
    <citation type="submission" date="2020-05" db="EMBL/GenBank/DDBJ databases">
        <authorList>
            <person name="Chiriac C."/>
            <person name="Salcher M."/>
            <person name="Ghai R."/>
            <person name="Kavagutti S V."/>
        </authorList>
    </citation>
    <scope>NUCLEOTIDE SEQUENCE</scope>
</reference>
<feature type="transmembrane region" description="Helical" evidence="1">
    <location>
        <begin position="188"/>
        <end position="208"/>
    </location>
</feature>
<gene>
    <name evidence="3" type="ORF">UFOPK3376_01977</name>
</gene>
<protein>
    <submittedName>
        <fullName evidence="3">Unannotated protein</fullName>
    </submittedName>
</protein>